<comment type="subcellular location">
    <subcellularLocation>
        <location evidence="9">Cell membrane</location>
        <topology evidence="9">Multi-pass membrane protein</topology>
    </subcellularLocation>
</comment>
<evidence type="ECO:0000256" key="10">
    <source>
        <dbReference type="RuleBase" id="RU004181"/>
    </source>
</evidence>
<dbReference type="AlphaFoldDB" id="A0A6N7VPI4"/>
<evidence type="ECO:0000256" key="5">
    <source>
        <dbReference type="ARBA" id="ARBA00022750"/>
    </source>
</evidence>
<dbReference type="PANTHER" id="PTHR33695">
    <property type="entry name" value="LIPOPROTEIN SIGNAL PEPTIDASE"/>
    <property type="match status" value="1"/>
</dbReference>
<keyword evidence="5 9" id="KW-0064">Aspartyl protease</keyword>
<dbReference type="Pfam" id="PF01252">
    <property type="entry name" value="Peptidase_A8"/>
    <property type="match status" value="1"/>
</dbReference>
<protein>
    <recommendedName>
        <fullName evidence="9">Lipoprotein signal peptidase</fullName>
        <ecNumber evidence="9">3.4.23.36</ecNumber>
    </recommendedName>
    <alternativeName>
        <fullName evidence="9">Prolipoprotein signal peptidase</fullName>
    </alternativeName>
    <alternativeName>
        <fullName evidence="9">Signal peptidase II</fullName>
        <shortName evidence="9">SPase II</shortName>
    </alternativeName>
</protein>
<keyword evidence="7 9" id="KW-1133">Transmembrane helix</keyword>
<feature type="active site" evidence="9">
    <location>
        <position position="138"/>
    </location>
</feature>
<evidence type="ECO:0000256" key="6">
    <source>
        <dbReference type="ARBA" id="ARBA00022801"/>
    </source>
</evidence>
<keyword evidence="13" id="KW-1185">Reference proteome</keyword>
<sequence>MVANSMRRLRTVWVALTSLVVAFLAVFLDQWSKSWAIANLVEKESKPLVGDFFSLRLIFNSGAAFSLGENATWIFTVISAAVVVAVLWLLVTGKVQSFWIGIILGFIVGGAIGNLLDRLELIDRGLPKHGVGHGHVIDFLDYNGWFVGNVADIWVVLGVIFLAGYMLAVGDRPKEEDKGKEKLHKQSDSVSNNATHAGSTNVHEDTADATIDHEPHE</sequence>
<dbReference type="PANTHER" id="PTHR33695:SF1">
    <property type="entry name" value="LIPOPROTEIN SIGNAL PEPTIDASE"/>
    <property type="match status" value="1"/>
</dbReference>
<dbReference type="EC" id="3.4.23.36" evidence="9"/>
<feature type="compositionally biased region" description="Polar residues" evidence="11">
    <location>
        <begin position="188"/>
        <end position="201"/>
    </location>
</feature>
<dbReference type="PRINTS" id="PR00781">
    <property type="entry name" value="LIPOSIGPTASE"/>
</dbReference>
<evidence type="ECO:0000256" key="3">
    <source>
        <dbReference type="ARBA" id="ARBA00022670"/>
    </source>
</evidence>
<dbReference type="GO" id="GO:0006508">
    <property type="term" value="P:proteolysis"/>
    <property type="evidence" value="ECO:0007669"/>
    <property type="project" value="UniProtKB-KW"/>
</dbReference>
<comment type="caution">
    <text evidence="9">Lacks conserved residue(s) required for the propagation of feature annotation.</text>
</comment>
<keyword evidence="3 9" id="KW-0645">Protease</keyword>
<comment type="similarity">
    <text evidence="1 9 10">Belongs to the peptidase A8 family.</text>
</comment>
<reference evidence="12 13" key="1">
    <citation type="submission" date="2019-08" db="EMBL/GenBank/DDBJ databases">
        <title>In-depth cultivation of the pig gut microbiome towards novel bacterial diversity and tailored functional studies.</title>
        <authorList>
            <person name="Wylensek D."/>
            <person name="Hitch T.C.A."/>
            <person name="Clavel T."/>
        </authorList>
    </citation>
    <scope>NUCLEOTIDE SEQUENCE [LARGE SCALE GENOMIC DNA]</scope>
    <source>
        <strain evidence="12 13">WB03_NA08</strain>
    </source>
</reference>
<comment type="function">
    <text evidence="9">This protein specifically catalyzes the removal of signal peptides from prolipoproteins.</text>
</comment>
<feature type="compositionally biased region" description="Basic and acidic residues" evidence="11">
    <location>
        <begin position="175"/>
        <end position="187"/>
    </location>
</feature>
<keyword evidence="8 9" id="KW-0472">Membrane</keyword>
<dbReference type="InterPro" id="IPR001872">
    <property type="entry name" value="Peptidase_A8"/>
</dbReference>
<feature type="region of interest" description="Disordered" evidence="11">
    <location>
        <begin position="175"/>
        <end position="217"/>
    </location>
</feature>
<evidence type="ECO:0000313" key="13">
    <source>
        <dbReference type="Proteomes" id="UP000470875"/>
    </source>
</evidence>
<keyword evidence="2 9" id="KW-1003">Cell membrane</keyword>
<dbReference type="PROSITE" id="PS00855">
    <property type="entry name" value="SPASE_II"/>
    <property type="match status" value="1"/>
</dbReference>
<feature type="transmembrane region" description="Helical" evidence="9">
    <location>
        <begin position="71"/>
        <end position="91"/>
    </location>
</feature>
<gene>
    <name evidence="9" type="primary">lspA</name>
    <name evidence="12" type="ORF">FYJ24_02370</name>
</gene>
<comment type="caution">
    <text evidence="12">The sequence shown here is derived from an EMBL/GenBank/DDBJ whole genome shotgun (WGS) entry which is preliminary data.</text>
</comment>
<evidence type="ECO:0000256" key="8">
    <source>
        <dbReference type="ARBA" id="ARBA00023136"/>
    </source>
</evidence>
<dbReference type="EMBL" id="VULO01000002">
    <property type="protein sequence ID" value="MSS83627.1"/>
    <property type="molecule type" value="Genomic_DNA"/>
</dbReference>
<evidence type="ECO:0000256" key="2">
    <source>
        <dbReference type="ARBA" id="ARBA00022475"/>
    </source>
</evidence>
<feature type="active site" evidence="9">
    <location>
        <position position="152"/>
    </location>
</feature>
<dbReference type="GO" id="GO:0005886">
    <property type="term" value="C:plasma membrane"/>
    <property type="evidence" value="ECO:0007669"/>
    <property type="project" value="UniProtKB-SubCell"/>
</dbReference>
<evidence type="ECO:0000256" key="1">
    <source>
        <dbReference type="ARBA" id="ARBA00006139"/>
    </source>
</evidence>
<comment type="pathway">
    <text evidence="9">Protein modification; lipoprotein biosynthesis (signal peptide cleavage).</text>
</comment>
<feature type="transmembrane region" description="Helical" evidence="9">
    <location>
        <begin position="98"/>
        <end position="116"/>
    </location>
</feature>
<organism evidence="12 13">
    <name type="scientific">Scrofimicrobium canadense</name>
    <dbReference type="NCBI Taxonomy" id="2652290"/>
    <lineage>
        <taxon>Bacteria</taxon>
        <taxon>Bacillati</taxon>
        <taxon>Actinomycetota</taxon>
        <taxon>Actinomycetes</taxon>
        <taxon>Actinomycetales</taxon>
        <taxon>Actinomycetaceae</taxon>
        <taxon>Scrofimicrobium</taxon>
    </lineage>
</organism>
<dbReference type="UniPathway" id="UPA00665"/>
<dbReference type="HAMAP" id="MF_00161">
    <property type="entry name" value="LspA"/>
    <property type="match status" value="1"/>
</dbReference>
<evidence type="ECO:0000313" key="12">
    <source>
        <dbReference type="EMBL" id="MSS83627.1"/>
    </source>
</evidence>
<keyword evidence="4 9" id="KW-0812">Transmembrane</keyword>
<evidence type="ECO:0000256" key="4">
    <source>
        <dbReference type="ARBA" id="ARBA00022692"/>
    </source>
</evidence>
<dbReference type="GO" id="GO:0004190">
    <property type="term" value="F:aspartic-type endopeptidase activity"/>
    <property type="evidence" value="ECO:0007669"/>
    <property type="project" value="UniProtKB-UniRule"/>
</dbReference>
<accession>A0A6N7VPI4</accession>
<dbReference type="Proteomes" id="UP000470875">
    <property type="component" value="Unassembled WGS sequence"/>
</dbReference>
<proteinExistence type="inferred from homology"/>
<evidence type="ECO:0000256" key="7">
    <source>
        <dbReference type="ARBA" id="ARBA00022989"/>
    </source>
</evidence>
<feature type="compositionally biased region" description="Basic and acidic residues" evidence="11">
    <location>
        <begin position="202"/>
        <end position="217"/>
    </location>
</feature>
<comment type="catalytic activity">
    <reaction evidence="9">
        <text>Release of signal peptides from bacterial membrane prolipoproteins. Hydrolyzes -Xaa-Yaa-Zaa-|-(S,diacylglyceryl)Cys-, in which Xaa is hydrophobic (preferably Leu), and Yaa (Ala or Ser) and Zaa (Gly or Ala) have small, neutral side chains.</text>
        <dbReference type="EC" id="3.4.23.36"/>
    </reaction>
</comment>
<evidence type="ECO:0000256" key="9">
    <source>
        <dbReference type="HAMAP-Rule" id="MF_00161"/>
    </source>
</evidence>
<keyword evidence="6 9" id="KW-0378">Hydrolase</keyword>
<name>A0A6N7VPI4_9ACTO</name>
<feature type="transmembrane region" description="Helical" evidence="9">
    <location>
        <begin position="153"/>
        <end position="170"/>
    </location>
</feature>
<evidence type="ECO:0000256" key="11">
    <source>
        <dbReference type="SAM" id="MobiDB-lite"/>
    </source>
</evidence>